<name>A0A975BPE4_9BACT</name>
<dbReference type="KEGG" id="dmm:dnm_052460"/>
<reference evidence="1" key="1">
    <citation type="journal article" date="2021" name="Microb. Physiol.">
        <title>Proteogenomic Insights into the Physiology of Marine, Sulfate-Reducing, Filamentous Desulfonema limicola and Desulfonema magnum.</title>
        <authorList>
            <person name="Schnaars V."/>
            <person name="Wohlbrand L."/>
            <person name="Scheve S."/>
            <person name="Hinrichs C."/>
            <person name="Reinhardt R."/>
            <person name="Rabus R."/>
        </authorList>
    </citation>
    <scope>NUCLEOTIDE SEQUENCE</scope>
    <source>
        <strain evidence="1">4be13</strain>
    </source>
</reference>
<evidence type="ECO:0000313" key="2">
    <source>
        <dbReference type="Proteomes" id="UP000663722"/>
    </source>
</evidence>
<dbReference type="Proteomes" id="UP000663722">
    <property type="component" value="Chromosome"/>
</dbReference>
<protein>
    <submittedName>
        <fullName evidence="1">Uncharacterized protein</fullName>
    </submittedName>
</protein>
<gene>
    <name evidence="1" type="ORF">dnm_052460</name>
</gene>
<dbReference type="AlphaFoldDB" id="A0A975BPE4"/>
<sequence>MFLNVLNKFSGDIILLIARGFYVICPDNKPKLSGNWEH</sequence>
<accession>A0A975BPE4</accession>
<proteinExistence type="predicted"/>
<dbReference type="EMBL" id="CP061800">
    <property type="protein sequence ID" value="QTA89196.1"/>
    <property type="molecule type" value="Genomic_DNA"/>
</dbReference>
<keyword evidence="2" id="KW-1185">Reference proteome</keyword>
<organism evidence="1 2">
    <name type="scientific">Desulfonema magnum</name>
    <dbReference type="NCBI Taxonomy" id="45655"/>
    <lineage>
        <taxon>Bacteria</taxon>
        <taxon>Pseudomonadati</taxon>
        <taxon>Thermodesulfobacteriota</taxon>
        <taxon>Desulfobacteria</taxon>
        <taxon>Desulfobacterales</taxon>
        <taxon>Desulfococcaceae</taxon>
        <taxon>Desulfonema</taxon>
    </lineage>
</organism>
<evidence type="ECO:0000313" key="1">
    <source>
        <dbReference type="EMBL" id="QTA89196.1"/>
    </source>
</evidence>